<evidence type="ECO:0000313" key="4">
    <source>
        <dbReference type="EMBL" id="EPX81500.1"/>
    </source>
</evidence>
<evidence type="ECO:0000256" key="1">
    <source>
        <dbReference type="ARBA" id="ARBA00022679"/>
    </source>
</evidence>
<dbReference type="SUPFAM" id="SSF48452">
    <property type="entry name" value="TPR-like"/>
    <property type="match status" value="1"/>
</dbReference>
<dbReference type="STRING" id="1123360.thalar_00055"/>
<dbReference type="SUPFAM" id="SSF52540">
    <property type="entry name" value="P-loop containing nucleoside triphosphate hydrolases"/>
    <property type="match status" value="1"/>
</dbReference>
<dbReference type="InterPro" id="IPR027417">
    <property type="entry name" value="P-loop_NTPase"/>
</dbReference>
<dbReference type="PROSITE" id="PS50005">
    <property type="entry name" value="TPR"/>
    <property type="match status" value="2"/>
</dbReference>
<dbReference type="Gene3D" id="1.25.40.10">
    <property type="entry name" value="Tetratricopeptide repeat domain"/>
    <property type="match status" value="2"/>
</dbReference>
<dbReference type="Pfam" id="PF14559">
    <property type="entry name" value="TPR_19"/>
    <property type="match status" value="1"/>
</dbReference>
<accession>S9RTV7</accession>
<dbReference type="HOGENOM" id="CLU_017034_1_0_5"/>
<dbReference type="InterPro" id="IPR019734">
    <property type="entry name" value="TPR_rpt"/>
</dbReference>
<evidence type="ECO:0000256" key="3">
    <source>
        <dbReference type="SAM" id="Coils"/>
    </source>
</evidence>
<sequence length="555" mass="61385">MASLSKDQIKAQFAKARAAQEKGRLEEAEKGYKRLLRDVPQLAEAHFNLAEILAKRGRVPEAAQHFEAALAQRPGEAAIWLSYLDLASRHPNPKNFDILRKRAAPVLGKSAAFSYYEGLAALRDERWEQAAAFLETAIHGGARQASVYAEYGLVLVELKKFDLAMEQFDKALAIAPTHDLVLFRKASLLQSVGRIDDARAVIQRAIDVAPKIARNYALYASLTKMAADDPNIARMKTALNSKSSGDKDIPALGYGLAKAMEDSGQNTKVFSYLNKANSALSKAYPYDIDAVEASAEQIRELFARVKNIDGPTSKCAPIFVTGAPRSGTTLVEQILASHSTVEGGGELAILQPKISELLTVSRDGSDLNGEVLLAQAVKAADDFQKQLTALFPEATTVTDKSISSYATLGFLAKIMPDARFVVVRRDPRDNALSLYKNQFREGLHRYANDLGDIAFFLRQFEQMVEFWRDQSPTKFHEIRYEQLIAEPEAQSRALVAAVGLDWEDACLSFYETKREVRTLSATQVRQPMYSSSVGAWKKFEQDMAPFIKAYGAIDT</sequence>
<feature type="repeat" description="TPR" evidence="2">
    <location>
        <begin position="145"/>
        <end position="178"/>
    </location>
</feature>
<dbReference type="Gene3D" id="3.40.50.300">
    <property type="entry name" value="P-loop containing nucleotide triphosphate hydrolases"/>
    <property type="match status" value="1"/>
</dbReference>
<keyword evidence="5" id="KW-1185">Reference proteome</keyword>
<gene>
    <name evidence="4" type="ORF">thalar_00055</name>
</gene>
<name>S9RTV7_9RHOB</name>
<feature type="repeat" description="TPR" evidence="2">
    <location>
        <begin position="43"/>
        <end position="76"/>
    </location>
</feature>
<keyword evidence="3" id="KW-0175">Coiled coil</keyword>
<dbReference type="AlphaFoldDB" id="S9RTV7"/>
<dbReference type="PANTHER" id="PTHR12788:SF10">
    <property type="entry name" value="PROTEIN-TYROSINE SULFOTRANSFERASE"/>
    <property type="match status" value="1"/>
</dbReference>
<evidence type="ECO:0000256" key="2">
    <source>
        <dbReference type="PROSITE-ProRule" id="PRU00339"/>
    </source>
</evidence>
<dbReference type="PANTHER" id="PTHR12788">
    <property type="entry name" value="PROTEIN-TYROSINE SULFOTRANSFERASE 2"/>
    <property type="match status" value="1"/>
</dbReference>
<dbReference type="EMBL" id="AONI01000005">
    <property type="protein sequence ID" value="EPX81500.1"/>
    <property type="molecule type" value="Genomic_DNA"/>
</dbReference>
<proteinExistence type="predicted"/>
<protein>
    <submittedName>
        <fullName evidence="4">Uncharacterized protein</fullName>
    </submittedName>
</protein>
<dbReference type="InterPro" id="IPR011990">
    <property type="entry name" value="TPR-like_helical_dom_sf"/>
</dbReference>
<keyword evidence="2" id="KW-0802">TPR repeat</keyword>
<dbReference type="SMART" id="SM00028">
    <property type="entry name" value="TPR"/>
    <property type="match status" value="4"/>
</dbReference>
<dbReference type="InterPro" id="IPR026634">
    <property type="entry name" value="TPST-like"/>
</dbReference>
<dbReference type="Proteomes" id="UP000015351">
    <property type="component" value="Unassembled WGS sequence"/>
</dbReference>
<dbReference type="PROSITE" id="PS50293">
    <property type="entry name" value="TPR_REGION"/>
    <property type="match status" value="1"/>
</dbReference>
<reference evidence="5" key="1">
    <citation type="journal article" date="2013" name="Stand. Genomic Sci.">
        <title>Genome sequence of the Litoreibacter arenae type strain (DSM 19593(T)), a member of the Roseobacter clade isolated from sea sand.</title>
        <authorList>
            <person name="Riedel T."/>
            <person name="Fiebig A."/>
            <person name="Petersen J."/>
            <person name="Gronow S."/>
            <person name="Kyrpides N.C."/>
            <person name="Goker M."/>
            <person name="Klenk H.P."/>
        </authorList>
    </citation>
    <scope>NUCLEOTIDE SEQUENCE [LARGE SCALE GENOMIC DNA]</scope>
    <source>
        <strain evidence="5">DSM 19593</strain>
    </source>
</reference>
<feature type="coiled-coil region" evidence="3">
    <location>
        <begin position="11"/>
        <end position="45"/>
    </location>
</feature>
<dbReference type="GO" id="GO:0008476">
    <property type="term" value="F:protein-tyrosine sulfotransferase activity"/>
    <property type="evidence" value="ECO:0007669"/>
    <property type="project" value="InterPro"/>
</dbReference>
<evidence type="ECO:0000313" key="5">
    <source>
        <dbReference type="Proteomes" id="UP000015351"/>
    </source>
</evidence>
<dbReference type="Pfam" id="PF13432">
    <property type="entry name" value="TPR_16"/>
    <property type="match status" value="1"/>
</dbReference>
<organism evidence="4 5">
    <name type="scientific">Litoreibacter arenae DSM 19593</name>
    <dbReference type="NCBI Taxonomy" id="1123360"/>
    <lineage>
        <taxon>Bacteria</taxon>
        <taxon>Pseudomonadati</taxon>
        <taxon>Pseudomonadota</taxon>
        <taxon>Alphaproteobacteria</taxon>
        <taxon>Rhodobacterales</taxon>
        <taxon>Roseobacteraceae</taxon>
        <taxon>Litoreibacter</taxon>
    </lineage>
</organism>
<comment type="caution">
    <text evidence="4">The sequence shown here is derived from an EMBL/GenBank/DDBJ whole genome shotgun (WGS) entry which is preliminary data.</text>
</comment>
<dbReference type="RefSeq" id="WP_021100999.1">
    <property type="nucleotide sequence ID" value="NZ_KE557310.1"/>
</dbReference>
<dbReference type="Pfam" id="PF13469">
    <property type="entry name" value="Sulfotransfer_3"/>
    <property type="match status" value="1"/>
</dbReference>
<keyword evidence="1" id="KW-0808">Transferase</keyword>
<dbReference type="OrthoDB" id="9800698at2"/>
<dbReference type="eggNOG" id="COG0457">
    <property type="taxonomic scope" value="Bacteria"/>
</dbReference>